<evidence type="ECO:0000256" key="10">
    <source>
        <dbReference type="SAM" id="Phobius"/>
    </source>
</evidence>
<dbReference type="PANTHER" id="PTHR21137:SF35">
    <property type="entry name" value="ODORANT RECEPTOR 19A-RELATED"/>
    <property type="match status" value="1"/>
</dbReference>
<gene>
    <name evidence="11" type="ORF">L9F63_010865</name>
</gene>
<protein>
    <recommendedName>
        <fullName evidence="13">Odorant receptor</fullName>
    </recommendedName>
</protein>
<reference evidence="11" key="1">
    <citation type="journal article" date="2023" name="IScience">
        <title>Live-bearing cockroach genome reveals convergent evolutionary mechanisms linked to viviparity in insects and beyond.</title>
        <authorList>
            <person name="Fouks B."/>
            <person name="Harrison M.C."/>
            <person name="Mikhailova A.A."/>
            <person name="Marchal E."/>
            <person name="English S."/>
            <person name="Carruthers M."/>
            <person name="Jennings E.C."/>
            <person name="Chiamaka E.L."/>
            <person name="Frigard R.A."/>
            <person name="Pippel M."/>
            <person name="Attardo G.M."/>
            <person name="Benoit J.B."/>
            <person name="Bornberg-Bauer E."/>
            <person name="Tobe S.S."/>
        </authorList>
    </citation>
    <scope>NUCLEOTIDE SEQUENCE</scope>
    <source>
        <strain evidence="11">Stay&amp;Tobe</strain>
    </source>
</reference>
<keyword evidence="4 10" id="KW-0812">Transmembrane</keyword>
<dbReference type="Proteomes" id="UP001233999">
    <property type="component" value="Unassembled WGS sequence"/>
</dbReference>
<dbReference type="GO" id="GO:0005549">
    <property type="term" value="F:odorant binding"/>
    <property type="evidence" value="ECO:0007669"/>
    <property type="project" value="InterPro"/>
</dbReference>
<evidence type="ECO:0000256" key="2">
    <source>
        <dbReference type="ARBA" id="ARBA00022475"/>
    </source>
</evidence>
<name>A0AAD8EQK8_DIPPU</name>
<keyword evidence="7 10" id="KW-0472">Membrane</keyword>
<evidence type="ECO:0000256" key="4">
    <source>
        <dbReference type="ARBA" id="ARBA00022692"/>
    </source>
</evidence>
<evidence type="ECO:0000313" key="12">
    <source>
        <dbReference type="Proteomes" id="UP001233999"/>
    </source>
</evidence>
<organism evidence="11 12">
    <name type="scientific">Diploptera punctata</name>
    <name type="common">Pacific beetle cockroach</name>
    <dbReference type="NCBI Taxonomy" id="6984"/>
    <lineage>
        <taxon>Eukaryota</taxon>
        <taxon>Metazoa</taxon>
        <taxon>Ecdysozoa</taxon>
        <taxon>Arthropoda</taxon>
        <taxon>Hexapoda</taxon>
        <taxon>Insecta</taxon>
        <taxon>Pterygota</taxon>
        <taxon>Neoptera</taxon>
        <taxon>Polyneoptera</taxon>
        <taxon>Dictyoptera</taxon>
        <taxon>Blattodea</taxon>
        <taxon>Blaberoidea</taxon>
        <taxon>Blaberidae</taxon>
        <taxon>Diplopterinae</taxon>
        <taxon>Diploptera</taxon>
    </lineage>
</organism>
<feature type="transmembrane region" description="Helical" evidence="10">
    <location>
        <begin position="49"/>
        <end position="69"/>
    </location>
</feature>
<keyword evidence="9" id="KW-0807">Transducer</keyword>
<evidence type="ECO:0008006" key="13">
    <source>
        <dbReference type="Google" id="ProtNLM"/>
    </source>
</evidence>
<dbReference type="GO" id="GO:0004984">
    <property type="term" value="F:olfactory receptor activity"/>
    <property type="evidence" value="ECO:0007669"/>
    <property type="project" value="InterPro"/>
</dbReference>
<feature type="transmembrane region" description="Helical" evidence="10">
    <location>
        <begin position="75"/>
        <end position="93"/>
    </location>
</feature>
<dbReference type="AlphaFoldDB" id="A0AAD8EQK8"/>
<keyword evidence="6 10" id="KW-1133">Transmembrane helix</keyword>
<evidence type="ECO:0000256" key="6">
    <source>
        <dbReference type="ARBA" id="ARBA00022989"/>
    </source>
</evidence>
<evidence type="ECO:0000256" key="1">
    <source>
        <dbReference type="ARBA" id="ARBA00004651"/>
    </source>
</evidence>
<keyword evidence="3" id="KW-0716">Sensory transduction</keyword>
<keyword evidence="12" id="KW-1185">Reference proteome</keyword>
<feature type="transmembrane region" description="Helical" evidence="10">
    <location>
        <begin position="195"/>
        <end position="214"/>
    </location>
</feature>
<comment type="caution">
    <text evidence="11">The sequence shown here is derived from an EMBL/GenBank/DDBJ whole genome shotgun (WGS) entry which is preliminary data.</text>
</comment>
<evidence type="ECO:0000256" key="5">
    <source>
        <dbReference type="ARBA" id="ARBA00022725"/>
    </source>
</evidence>
<evidence type="ECO:0000256" key="8">
    <source>
        <dbReference type="ARBA" id="ARBA00023170"/>
    </source>
</evidence>
<dbReference type="InterPro" id="IPR004117">
    <property type="entry name" value="7tm6_olfct_rcpt"/>
</dbReference>
<dbReference type="GO" id="GO:0005886">
    <property type="term" value="C:plasma membrane"/>
    <property type="evidence" value="ECO:0007669"/>
    <property type="project" value="UniProtKB-SubCell"/>
</dbReference>
<dbReference type="EMBL" id="JASPKZ010001217">
    <property type="protein sequence ID" value="KAJ9598469.1"/>
    <property type="molecule type" value="Genomic_DNA"/>
</dbReference>
<evidence type="ECO:0000256" key="9">
    <source>
        <dbReference type="ARBA" id="ARBA00023224"/>
    </source>
</evidence>
<keyword evidence="5" id="KW-0552">Olfaction</keyword>
<dbReference type="PANTHER" id="PTHR21137">
    <property type="entry name" value="ODORANT RECEPTOR"/>
    <property type="match status" value="1"/>
</dbReference>
<evidence type="ECO:0000256" key="7">
    <source>
        <dbReference type="ARBA" id="ARBA00023136"/>
    </source>
</evidence>
<keyword evidence="8" id="KW-0675">Receptor</keyword>
<comment type="subcellular location">
    <subcellularLocation>
        <location evidence="1">Cell membrane</location>
        <topology evidence="1">Multi-pass membrane protein</topology>
    </subcellularLocation>
</comment>
<accession>A0AAD8EQK8</accession>
<reference evidence="11" key="2">
    <citation type="submission" date="2023-05" db="EMBL/GenBank/DDBJ databases">
        <authorList>
            <person name="Fouks B."/>
        </authorList>
    </citation>
    <scope>NUCLEOTIDE SEQUENCE</scope>
    <source>
        <strain evidence="11">Stay&amp;Tobe</strain>
        <tissue evidence="11">Testes</tissue>
    </source>
</reference>
<dbReference type="Pfam" id="PF02949">
    <property type="entry name" value="7tm_6"/>
    <property type="match status" value="1"/>
</dbReference>
<evidence type="ECO:0000256" key="3">
    <source>
        <dbReference type="ARBA" id="ARBA00022606"/>
    </source>
</evidence>
<feature type="non-terminal residue" evidence="11">
    <location>
        <position position="346"/>
    </location>
</feature>
<keyword evidence="2" id="KW-1003">Cell membrane</keyword>
<dbReference type="GO" id="GO:0007165">
    <property type="term" value="P:signal transduction"/>
    <property type="evidence" value="ECO:0007669"/>
    <property type="project" value="UniProtKB-KW"/>
</dbReference>
<sequence length="346" mass="39891">MIPSKEGCKSKEFMSLNIKVLQIVGVWPNIYVTKKFEWLHKIYTFYGRFFMLALLMNVSAQVADFILSLNDLETLAANGSVTFIYLSAFLKQLNFFINRQRFMNLVENIQNGNFSQSLNWDEERNIIVYRGNKKSVIINWLYFGITFGTAGSFFITAFINTYPEVFGLQPTLSGNETVKMLPLKAAFPYDVQEPMYFMITFWFQFSMLTLAPLLNSGIDTFTISLIVHCCVQFQVLKHALRNIEKRVTMSITEDKTYYNEAQLEEGKSVIHLSPFLFYNENASKNAKSGNNTVFFIFQSLDNQNVDELIKFVQLLATATSQIFLFCWFGNDLTYQASTIFKTVTNS</sequence>
<proteinExistence type="predicted"/>
<feature type="transmembrane region" description="Helical" evidence="10">
    <location>
        <begin position="140"/>
        <end position="159"/>
    </location>
</feature>
<evidence type="ECO:0000313" key="11">
    <source>
        <dbReference type="EMBL" id="KAJ9598469.1"/>
    </source>
</evidence>